<feature type="region of interest" description="Disordered" evidence="1">
    <location>
        <begin position="348"/>
        <end position="375"/>
    </location>
</feature>
<sequence>MLEATSRSKPLGARSTPPQPKAFVPPDLSIATPLIPFPPLEPPPTPVLTIPATPAPIPGLVHPTGTRCSNFRSGCRNILPPIYKWVQCEKCRERGKIASRKSVMKKKERELALRQLQSEMPPSGSGAKFGDFLPSRSEKQVPEGQKTSVSKKKRQQAQEQDGSKRRSPSIELLLAPPKGVVVKGSVASGNGPVKTKPVKETKSQAVGGLSDKALGKRKAVDADMMDVDVEKGKKPRAAPKPLVVPVPSRRKNREPATEDYQFPEDLFNDLLTAHHAYNAEGVPLEFHGRFSIIVDPQFDHLRRIAHIHQYMKLTFPGLVSNTPLRTDEHRDSHEGYSAAFACLCGRSSGKSSSNSKASDVKGKAPDRGWAPSLVPPTVPSCGGEIRISAQDDSSHLFLKGQKMTIRVVHSGES</sequence>
<dbReference type="EMBL" id="JANAWD010000006">
    <property type="protein sequence ID" value="KAJ3491850.1"/>
    <property type="molecule type" value="Genomic_DNA"/>
</dbReference>
<feature type="compositionally biased region" description="Low complexity" evidence="1">
    <location>
        <begin position="348"/>
        <end position="357"/>
    </location>
</feature>
<protein>
    <submittedName>
        <fullName evidence="2">Uncharacterized protein</fullName>
    </submittedName>
</protein>
<feature type="compositionally biased region" description="Low complexity" evidence="1">
    <location>
        <begin position="175"/>
        <end position="188"/>
    </location>
</feature>
<name>A0AAD5VCR2_9APHY</name>
<evidence type="ECO:0000313" key="2">
    <source>
        <dbReference type="EMBL" id="KAJ3491850.1"/>
    </source>
</evidence>
<feature type="region of interest" description="Disordered" evidence="1">
    <location>
        <begin position="1"/>
        <end position="25"/>
    </location>
</feature>
<proteinExistence type="predicted"/>
<evidence type="ECO:0000313" key="3">
    <source>
        <dbReference type="Proteomes" id="UP001212997"/>
    </source>
</evidence>
<reference evidence="2" key="1">
    <citation type="submission" date="2022-07" db="EMBL/GenBank/DDBJ databases">
        <title>Genome Sequence of Physisporinus lineatus.</title>
        <authorList>
            <person name="Buettner E."/>
        </authorList>
    </citation>
    <scope>NUCLEOTIDE SEQUENCE</scope>
    <source>
        <strain evidence="2">VT162</strain>
    </source>
</reference>
<evidence type="ECO:0000256" key="1">
    <source>
        <dbReference type="SAM" id="MobiDB-lite"/>
    </source>
</evidence>
<dbReference type="AlphaFoldDB" id="A0AAD5VCR2"/>
<gene>
    <name evidence="2" type="ORF">NLI96_g418</name>
</gene>
<feature type="region of interest" description="Disordered" evidence="1">
    <location>
        <begin position="232"/>
        <end position="257"/>
    </location>
</feature>
<accession>A0AAD5VCR2</accession>
<comment type="caution">
    <text evidence="2">The sequence shown here is derived from an EMBL/GenBank/DDBJ whole genome shotgun (WGS) entry which is preliminary data.</text>
</comment>
<feature type="region of interest" description="Disordered" evidence="1">
    <location>
        <begin position="115"/>
        <end position="204"/>
    </location>
</feature>
<dbReference type="Proteomes" id="UP001212997">
    <property type="component" value="Unassembled WGS sequence"/>
</dbReference>
<keyword evidence="3" id="KW-1185">Reference proteome</keyword>
<organism evidence="2 3">
    <name type="scientific">Meripilus lineatus</name>
    <dbReference type="NCBI Taxonomy" id="2056292"/>
    <lineage>
        <taxon>Eukaryota</taxon>
        <taxon>Fungi</taxon>
        <taxon>Dikarya</taxon>
        <taxon>Basidiomycota</taxon>
        <taxon>Agaricomycotina</taxon>
        <taxon>Agaricomycetes</taxon>
        <taxon>Polyporales</taxon>
        <taxon>Meripilaceae</taxon>
        <taxon>Meripilus</taxon>
    </lineage>
</organism>